<dbReference type="AlphaFoldDB" id="A0A6I4U6E5"/>
<feature type="region of interest" description="Disordered" evidence="1">
    <location>
        <begin position="1"/>
        <end position="101"/>
    </location>
</feature>
<feature type="compositionally biased region" description="Low complexity" evidence="1">
    <location>
        <begin position="189"/>
        <end position="200"/>
    </location>
</feature>
<gene>
    <name evidence="3" type="ORF">GRI68_09615</name>
</gene>
<evidence type="ECO:0000313" key="4">
    <source>
        <dbReference type="Proteomes" id="UP000429229"/>
    </source>
</evidence>
<name>A0A6I4U6E5_9SPHN</name>
<reference evidence="3 4" key="1">
    <citation type="submission" date="2019-12" db="EMBL/GenBank/DDBJ databases">
        <title>Genomic-based taxomic classification of the family Erythrobacteraceae.</title>
        <authorList>
            <person name="Xu L."/>
        </authorList>
    </citation>
    <scope>NUCLEOTIDE SEQUENCE [LARGE SCALE GENOMIC DNA]</scope>
    <source>
        <strain evidence="3 4">LMG 29519</strain>
    </source>
</reference>
<feature type="compositionally biased region" description="Low complexity" evidence="1">
    <location>
        <begin position="79"/>
        <end position="98"/>
    </location>
</feature>
<evidence type="ECO:0000256" key="1">
    <source>
        <dbReference type="SAM" id="MobiDB-lite"/>
    </source>
</evidence>
<dbReference type="Proteomes" id="UP000429229">
    <property type="component" value="Unassembled WGS sequence"/>
</dbReference>
<dbReference type="CDD" id="cd17470">
    <property type="entry name" value="T3SS_Flik_C"/>
    <property type="match status" value="1"/>
</dbReference>
<evidence type="ECO:0000259" key="2">
    <source>
        <dbReference type="Pfam" id="PF02120"/>
    </source>
</evidence>
<keyword evidence="4" id="KW-1185">Reference proteome</keyword>
<dbReference type="Gene3D" id="3.30.750.140">
    <property type="match status" value="1"/>
</dbReference>
<comment type="caution">
    <text evidence="3">The sequence shown here is derived from an EMBL/GenBank/DDBJ whole genome shotgun (WGS) entry which is preliminary data.</text>
</comment>
<protein>
    <recommendedName>
        <fullName evidence="2">Flagellar hook-length control protein-like C-terminal domain-containing protein</fullName>
    </recommendedName>
</protein>
<dbReference type="InterPro" id="IPR021136">
    <property type="entry name" value="Flagellar_hook_control-like_C"/>
</dbReference>
<evidence type="ECO:0000313" key="3">
    <source>
        <dbReference type="EMBL" id="MXP10433.1"/>
    </source>
</evidence>
<dbReference type="Pfam" id="PF02120">
    <property type="entry name" value="Flg_hook"/>
    <property type="match status" value="1"/>
</dbReference>
<feature type="domain" description="Flagellar hook-length control protein-like C-terminal" evidence="2">
    <location>
        <begin position="113"/>
        <end position="188"/>
    </location>
</feature>
<feature type="compositionally biased region" description="Basic and acidic residues" evidence="1">
    <location>
        <begin position="201"/>
        <end position="216"/>
    </location>
</feature>
<feature type="compositionally biased region" description="Polar residues" evidence="1">
    <location>
        <begin position="230"/>
        <end position="239"/>
    </location>
</feature>
<sequence length="239" mass="25146">MRAEPVTQADNARAMIPRDSEPPAELLPSRTSAGMPSPDAGASDFGKLMQAGAAEGPAPAIDNAPAMGELLPATRADSAKVSAGTTGSSGSVPGTVSARPGEIGQQLGLEIVRQVKDGKDALTIRLDPAEMGEIRIRLQFDDRGTMRAHVAAESSVALEMLRRDSAELARALGDAGVRTDPQSFQFEARSQGRGDQQGQHGRPETPQRQDATHAETDVDNDEPSPRSKLRNSGSLDLFA</sequence>
<feature type="region of interest" description="Disordered" evidence="1">
    <location>
        <begin position="172"/>
        <end position="239"/>
    </location>
</feature>
<proteinExistence type="predicted"/>
<organism evidence="3 4">
    <name type="scientific">Alteriqipengyuania halimionae</name>
    <dbReference type="NCBI Taxonomy" id="1926630"/>
    <lineage>
        <taxon>Bacteria</taxon>
        <taxon>Pseudomonadati</taxon>
        <taxon>Pseudomonadota</taxon>
        <taxon>Alphaproteobacteria</taxon>
        <taxon>Sphingomonadales</taxon>
        <taxon>Erythrobacteraceae</taxon>
        <taxon>Alteriqipengyuania</taxon>
    </lineage>
</organism>
<dbReference type="InterPro" id="IPR038610">
    <property type="entry name" value="FliK-like_C_sf"/>
</dbReference>
<dbReference type="EMBL" id="WTYR01000001">
    <property type="protein sequence ID" value="MXP10433.1"/>
    <property type="molecule type" value="Genomic_DNA"/>
</dbReference>
<accession>A0A6I4U6E5</accession>